<feature type="compositionally biased region" description="Polar residues" evidence="1">
    <location>
        <begin position="21"/>
        <end position="38"/>
    </location>
</feature>
<feature type="region of interest" description="Disordered" evidence="1">
    <location>
        <begin position="1"/>
        <end position="47"/>
    </location>
</feature>
<feature type="compositionally biased region" description="Low complexity" evidence="1">
    <location>
        <begin position="244"/>
        <end position="265"/>
    </location>
</feature>
<evidence type="ECO:0000313" key="2">
    <source>
        <dbReference type="EMBL" id="KAK4242326.1"/>
    </source>
</evidence>
<reference evidence="2" key="1">
    <citation type="journal article" date="2023" name="Mol. Phylogenet. Evol.">
        <title>Genome-scale phylogeny and comparative genomics of the fungal order Sordariales.</title>
        <authorList>
            <person name="Hensen N."/>
            <person name="Bonometti L."/>
            <person name="Westerberg I."/>
            <person name="Brannstrom I.O."/>
            <person name="Guillou S."/>
            <person name="Cros-Aarteil S."/>
            <person name="Calhoun S."/>
            <person name="Haridas S."/>
            <person name="Kuo A."/>
            <person name="Mondo S."/>
            <person name="Pangilinan J."/>
            <person name="Riley R."/>
            <person name="LaButti K."/>
            <person name="Andreopoulos B."/>
            <person name="Lipzen A."/>
            <person name="Chen C."/>
            <person name="Yan M."/>
            <person name="Daum C."/>
            <person name="Ng V."/>
            <person name="Clum A."/>
            <person name="Steindorff A."/>
            <person name="Ohm R.A."/>
            <person name="Martin F."/>
            <person name="Silar P."/>
            <person name="Natvig D.O."/>
            <person name="Lalanne C."/>
            <person name="Gautier V."/>
            <person name="Ament-Velasquez S.L."/>
            <person name="Kruys A."/>
            <person name="Hutchinson M.I."/>
            <person name="Powell A.J."/>
            <person name="Barry K."/>
            <person name="Miller A.N."/>
            <person name="Grigoriev I.V."/>
            <person name="Debuchy R."/>
            <person name="Gladieux P."/>
            <person name="Hiltunen Thoren M."/>
            <person name="Johannesson H."/>
        </authorList>
    </citation>
    <scope>NUCLEOTIDE SEQUENCE</scope>
    <source>
        <strain evidence="2">CBS 532.94</strain>
    </source>
</reference>
<feature type="region of interest" description="Disordered" evidence="1">
    <location>
        <begin position="118"/>
        <end position="215"/>
    </location>
</feature>
<protein>
    <submittedName>
        <fullName evidence="2">Uncharacterized protein</fullName>
    </submittedName>
</protein>
<comment type="caution">
    <text evidence="2">The sequence shown here is derived from an EMBL/GenBank/DDBJ whole genome shotgun (WGS) entry which is preliminary data.</text>
</comment>
<feature type="compositionally biased region" description="Acidic residues" evidence="1">
    <location>
        <begin position="134"/>
        <end position="154"/>
    </location>
</feature>
<name>A0AAN7HA71_9PEZI</name>
<feature type="region of interest" description="Disordered" evidence="1">
    <location>
        <begin position="238"/>
        <end position="269"/>
    </location>
</feature>
<evidence type="ECO:0000256" key="1">
    <source>
        <dbReference type="SAM" id="MobiDB-lite"/>
    </source>
</evidence>
<organism evidence="2 3">
    <name type="scientific">Achaetomium macrosporum</name>
    <dbReference type="NCBI Taxonomy" id="79813"/>
    <lineage>
        <taxon>Eukaryota</taxon>
        <taxon>Fungi</taxon>
        <taxon>Dikarya</taxon>
        <taxon>Ascomycota</taxon>
        <taxon>Pezizomycotina</taxon>
        <taxon>Sordariomycetes</taxon>
        <taxon>Sordariomycetidae</taxon>
        <taxon>Sordariales</taxon>
        <taxon>Chaetomiaceae</taxon>
        <taxon>Achaetomium</taxon>
    </lineage>
</organism>
<dbReference type="EMBL" id="MU860009">
    <property type="protein sequence ID" value="KAK4242326.1"/>
    <property type="molecule type" value="Genomic_DNA"/>
</dbReference>
<reference evidence="2" key="2">
    <citation type="submission" date="2023-05" db="EMBL/GenBank/DDBJ databases">
        <authorList>
            <consortium name="Lawrence Berkeley National Laboratory"/>
            <person name="Steindorff A."/>
            <person name="Hensen N."/>
            <person name="Bonometti L."/>
            <person name="Westerberg I."/>
            <person name="Brannstrom I.O."/>
            <person name="Guillou S."/>
            <person name="Cros-Aarteil S."/>
            <person name="Calhoun S."/>
            <person name="Haridas S."/>
            <person name="Kuo A."/>
            <person name="Mondo S."/>
            <person name="Pangilinan J."/>
            <person name="Riley R."/>
            <person name="Labutti K."/>
            <person name="Andreopoulos B."/>
            <person name="Lipzen A."/>
            <person name="Chen C."/>
            <person name="Yanf M."/>
            <person name="Daum C."/>
            <person name="Ng V."/>
            <person name="Clum A."/>
            <person name="Ohm R."/>
            <person name="Martin F."/>
            <person name="Silar P."/>
            <person name="Natvig D."/>
            <person name="Lalanne C."/>
            <person name="Gautier V."/>
            <person name="Ament-Velasquez S.L."/>
            <person name="Kruys A."/>
            <person name="Hutchinson M.I."/>
            <person name="Powell A.J."/>
            <person name="Barry K."/>
            <person name="Miller A.N."/>
            <person name="Grigoriev I.V."/>
            <person name="Debuchy R."/>
            <person name="Gladieux P."/>
            <person name="Thoren M.H."/>
            <person name="Johannesson H."/>
        </authorList>
    </citation>
    <scope>NUCLEOTIDE SEQUENCE</scope>
    <source>
        <strain evidence="2">CBS 532.94</strain>
    </source>
</reference>
<proteinExistence type="predicted"/>
<dbReference type="AlphaFoldDB" id="A0AAN7HA71"/>
<gene>
    <name evidence="2" type="ORF">C8A03DRAFT_11428</name>
</gene>
<feature type="compositionally biased region" description="Polar residues" evidence="1">
    <location>
        <begin position="123"/>
        <end position="133"/>
    </location>
</feature>
<feature type="compositionally biased region" description="Basic residues" evidence="1">
    <location>
        <begin position="162"/>
        <end position="180"/>
    </location>
</feature>
<keyword evidence="3" id="KW-1185">Reference proteome</keyword>
<sequence>MEQNNRDDGGSSNKPPAPNNPGHQTSDEPPSGQPTMPTLESLASEPGRTHRTWIPKYGRIAKCDWCNNRGPGILMVCAHRRCSKYMCERCARSSTWHADPWHHIDADALDWTVKKIPRKTKTNRGSSHSQGDNGNDDGSEYRDDGEDEDDEEDTVYNIKGDRYRKKGAVKKVNNRGRRGNRVPGNAGVRTATRERTSRSNTPYPPEAGSFAPRASHGTHDHVVLDIYEFLYRQRPNLDPRRDYASPGPATAAAPYAPTSRTTPAYHPLNDRTPAEVEAFHQDNTLQQQMQYAWSAHPTLHGLRQDGRRLDAIGLLWDVFELRRARVWVPDNSRTVAWFVAERDSQFRIEHSARALTAAHQFSGYPGPGEAAGTVGHRHRLALGPARRGVEEDEEEEYR</sequence>
<accession>A0AAN7HA71</accession>
<dbReference type="Proteomes" id="UP001303760">
    <property type="component" value="Unassembled WGS sequence"/>
</dbReference>
<evidence type="ECO:0000313" key="3">
    <source>
        <dbReference type="Proteomes" id="UP001303760"/>
    </source>
</evidence>